<protein>
    <submittedName>
        <fullName evidence="2">Uncharacterized protein</fullName>
    </submittedName>
</protein>
<gene>
    <name evidence="2" type="ORF">MPC4_220010</name>
</gene>
<name>A0A8B6M7J5_METTU</name>
<feature type="region of interest" description="Disordered" evidence="1">
    <location>
        <begin position="21"/>
        <end position="47"/>
    </location>
</feature>
<comment type="caution">
    <text evidence="2">The sequence shown here is derived from an EMBL/GenBank/DDBJ whole genome shotgun (WGS) entry which is preliminary data.</text>
</comment>
<evidence type="ECO:0000313" key="3">
    <source>
        <dbReference type="Proteomes" id="UP000485880"/>
    </source>
</evidence>
<proteinExistence type="predicted"/>
<organism evidence="2 3">
    <name type="scientific">Methylocella tundrae</name>
    <dbReference type="NCBI Taxonomy" id="227605"/>
    <lineage>
        <taxon>Bacteria</taxon>
        <taxon>Pseudomonadati</taxon>
        <taxon>Pseudomonadota</taxon>
        <taxon>Alphaproteobacteria</taxon>
        <taxon>Hyphomicrobiales</taxon>
        <taxon>Beijerinckiaceae</taxon>
        <taxon>Methylocella</taxon>
    </lineage>
</organism>
<dbReference type="Proteomes" id="UP000485880">
    <property type="component" value="Unassembled WGS sequence"/>
</dbReference>
<sequence length="47" mass="5088">MALFGNGVIGGSIRTREVHFEVESSPGEETTDEGKIKRVASLPELRS</sequence>
<keyword evidence="3" id="KW-1185">Reference proteome</keyword>
<evidence type="ECO:0000313" key="2">
    <source>
        <dbReference type="EMBL" id="VTZ50280.1"/>
    </source>
</evidence>
<dbReference type="EMBL" id="CABFMQ020000079">
    <property type="protein sequence ID" value="VTZ50280.1"/>
    <property type="molecule type" value="Genomic_DNA"/>
</dbReference>
<accession>A0A8B6M7J5</accession>
<evidence type="ECO:0000256" key="1">
    <source>
        <dbReference type="SAM" id="MobiDB-lite"/>
    </source>
</evidence>
<dbReference type="AlphaFoldDB" id="A0A8B6M7J5"/>
<reference evidence="2 3" key="1">
    <citation type="submission" date="2019-05" db="EMBL/GenBank/DDBJ databases">
        <authorList>
            <person name="Farhan Ul Haque M."/>
        </authorList>
    </citation>
    <scope>NUCLEOTIDE SEQUENCE [LARGE SCALE GENOMIC DNA]</scope>
    <source>
        <strain evidence="2">2</strain>
    </source>
</reference>